<sequence>MLEARFTTDGYPLDVLKVAGAVDEYAFGAQVIALANLPHGAENAAPYIKRLTFLSAPAARQMMTMLLNGELVGGDLGQELLDASYAATSFDPASTCRLCARQFHPRWLPHERGSTHPRWEVCPRCLEAMYKDGVPARARASLKELAELARLLGHVPTANWRERLEDETHDFDLYVRLVRQSWRVAPSAWYKAAYGSWFQALVASGVLAAGDLRRAVGYRTIAADGHLCLSLGERTIDDWLHTHEIPHTREPSYPGSRYRADWLVNGRLVEYFGLSGVPEYDAKSEAKRLVAGAAGIPLVEITPADLADWEASQVRVATELGVCLSR</sequence>
<reference evidence="1 2" key="1">
    <citation type="submission" date="2014-01" db="EMBL/GenBank/DDBJ databases">
        <title>Actinotalea ferrariae CF5-4.</title>
        <authorList>
            <person name="Chen F."/>
            <person name="Li Y."/>
            <person name="Wang G."/>
        </authorList>
    </citation>
    <scope>NUCLEOTIDE SEQUENCE [LARGE SCALE GENOMIC DNA]</scope>
    <source>
        <strain evidence="1 2">CF5-4</strain>
    </source>
</reference>
<accession>A0A021VWR4</accession>
<protein>
    <submittedName>
        <fullName evidence="1">Uncharacterized protein</fullName>
    </submittedName>
</protein>
<evidence type="ECO:0000313" key="1">
    <source>
        <dbReference type="EMBL" id="EYR63512.1"/>
    </source>
</evidence>
<evidence type="ECO:0000313" key="2">
    <source>
        <dbReference type="Proteomes" id="UP000019753"/>
    </source>
</evidence>
<dbReference type="Proteomes" id="UP000019753">
    <property type="component" value="Unassembled WGS sequence"/>
</dbReference>
<proteinExistence type="predicted"/>
<keyword evidence="2" id="KW-1185">Reference proteome</keyword>
<comment type="caution">
    <text evidence="1">The sequence shown here is derived from an EMBL/GenBank/DDBJ whole genome shotgun (WGS) entry which is preliminary data.</text>
</comment>
<name>A0A021VWR4_9CELL</name>
<dbReference type="EMBL" id="AXCW01000088">
    <property type="protein sequence ID" value="EYR63512.1"/>
    <property type="molecule type" value="Genomic_DNA"/>
</dbReference>
<dbReference type="AlphaFoldDB" id="A0A021VWR4"/>
<organism evidence="1 2">
    <name type="scientific">Actinotalea ferrariae CF5-4</name>
    <dbReference type="NCBI Taxonomy" id="948458"/>
    <lineage>
        <taxon>Bacteria</taxon>
        <taxon>Bacillati</taxon>
        <taxon>Actinomycetota</taxon>
        <taxon>Actinomycetes</taxon>
        <taxon>Micrococcales</taxon>
        <taxon>Cellulomonadaceae</taxon>
        <taxon>Actinotalea</taxon>
    </lineage>
</organism>
<gene>
    <name evidence="1" type="ORF">N866_20065</name>
</gene>